<dbReference type="AlphaFoldDB" id="A0A6A6APB0"/>
<feature type="region of interest" description="Disordered" evidence="5">
    <location>
        <begin position="719"/>
        <end position="740"/>
    </location>
</feature>
<dbReference type="Pfam" id="PF01544">
    <property type="entry name" value="CorA"/>
    <property type="match status" value="1"/>
</dbReference>
<protein>
    <recommendedName>
        <fullName evidence="9">Cora-domain-containing protein</fullName>
    </recommendedName>
</protein>
<organism evidence="7 8">
    <name type="scientific">Dothidotthia symphoricarpi CBS 119687</name>
    <dbReference type="NCBI Taxonomy" id="1392245"/>
    <lineage>
        <taxon>Eukaryota</taxon>
        <taxon>Fungi</taxon>
        <taxon>Dikarya</taxon>
        <taxon>Ascomycota</taxon>
        <taxon>Pezizomycotina</taxon>
        <taxon>Dothideomycetes</taxon>
        <taxon>Pleosporomycetidae</taxon>
        <taxon>Pleosporales</taxon>
        <taxon>Dothidotthiaceae</taxon>
        <taxon>Dothidotthia</taxon>
    </lineage>
</organism>
<evidence type="ECO:0000256" key="6">
    <source>
        <dbReference type="SAM" id="Phobius"/>
    </source>
</evidence>
<evidence type="ECO:0000256" key="5">
    <source>
        <dbReference type="SAM" id="MobiDB-lite"/>
    </source>
</evidence>
<dbReference type="Gene3D" id="1.20.58.340">
    <property type="entry name" value="Magnesium transport protein CorA, transmembrane region"/>
    <property type="match status" value="1"/>
</dbReference>
<feature type="transmembrane region" description="Helical" evidence="6">
    <location>
        <begin position="672"/>
        <end position="694"/>
    </location>
</feature>
<evidence type="ECO:0000313" key="8">
    <source>
        <dbReference type="Proteomes" id="UP000799771"/>
    </source>
</evidence>
<dbReference type="SUPFAM" id="SSF144083">
    <property type="entry name" value="Magnesium transport protein CorA, transmembrane region"/>
    <property type="match status" value="1"/>
</dbReference>
<feature type="region of interest" description="Disordered" evidence="5">
    <location>
        <begin position="124"/>
        <end position="291"/>
    </location>
</feature>
<dbReference type="GO" id="GO:0015087">
    <property type="term" value="F:cobalt ion transmembrane transporter activity"/>
    <property type="evidence" value="ECO:0007669"/>
    <property type="project" value="TreeGrafter"/>
</dbReference>
<dbReference type="GeneID" id="54413178"/>
<dbReference type="GO" id="GO:0015095">
    <property type="term" value="F:magnesium ion transmembrane transporter activity"/>
    <property type="evidence" value="ECO:0007669"/>
    <property type="project" value="TreeGrafter"/>
</dbReference>
<gene>
    <name evidence="7" type="ORF">P153DRAFT_429025</name>
</gene>
<dbReference type="PANTHER" id="PTHR46494">
    <property type="entry name" value="CORA FAMILY METAL ION TRANSPORTER (EUROFUNG)"/>
    <property type="match status" value="1"/>
</dbReference>
<accession>A0A6A6APB0</accession>
<evidence type="ECO:0000313" key="7">
    <source>
        <dbReference type="EMBL" id="KAF2133023.1"/>
    </source>
</evidence>
<proteinExistence type="predicted"/>
<keyword evidence="2 6" id="KW-0812">Transmembrane</keyword>
<dbReference type="RefSeq" id="XP_033527410.1">
    <property type="nucleotide sequence ID" value="XM_033672746.1"/>
</dbReference>
<dbReference type="GO" id="GO:0000287">
    <property type="term" value="F:magnesium ion binding"/>
    <property type="evidence" value="ECO:0007669"/>
    <property type="project" value="TreeGrafter"/>
</dbReference>
<evidence type="ECO:0000256" key="4">
    <source>
        <dbReference type="ARBA" id="ARBA00023136"/>
    </source>
</evidence>
<feature type="compositionally biased region" description="Basic and acidic residues" evidence="5">
    <location>
        <begin position="728"/>
        <end position="740"/>
    </location>
</feature>
<evidence type="ECO:0000256" key="2">
    <source>
        <dbReference type="ARBA" id="ARBA00022692"/>
    </source>
</evidence>
<feature type="region of interest" description="Disordered" evidence="5">
    <location>
        <begin position="1"/>
        <end position="25"/>
    </location>
</feature>
<evidence type="ECO:0000256" key="1">
    <source>
        <dbReference type="ARBA" id="ARBA00004651"/>
    </source>
</evidence>
<name>A0A6A6APB0_9PLEO</name>
<dbReference type="InterPro" id="IPR002523">
    <property type="entry name" value="MgTranspt_CorA/ZnTranspt_ZntB"/>
</dbReference>
<sequence length="740" mass="83472">MAESKNKRRIRTTGTLTTTQQDRITRNLAKRNLDFTDRTPRAVQRANVRARGQEGKSTVDTDNAAKDAYTKFIKQLPKISEDVVQATAGLSKSKKAKRKNVTPGHERLRAKWLAKRRRYGWLTDDNDGYLALPLDADDDDDDEEEQEDLPDADDEEEQEDLPDADEDEEEQDNLPDADEEEEEEQDNLPDADEEEEEEDLPDADDEEEQEDLPDADEEEEQEDLPDADDEEEQEIIRRYPSDVELPDSDEEIQNTGGEESGLEDSDADVVSRRSAPIQRPEHPVVPEESSVTADVLVATDTSPADRRATHWQMAKSCAERDALVSALKELITQFVQKHFDHTLVQRCWGSVDVISKQHELDRRHTLIYTIKNVPETSYLQMHQVKGLDVPMNQCALCRKSIHYPDIDDALDHLQQAQIANDADVRLEARNDLGHWLVSISTHEWETSVRTPQDIGVAPAAPTNVPALFGERKDVTGVEYFAKVAENALSSARDELMLMAHTGESLNPVLHKRTTPANPGTIPRMTDPLASAKPSKRVLRELYLLKEEIEVVTSVFSQQRDALSALREVLDSSSFRITNQVRIQAYVGLEKPTIKGPTAQYFPKFEEDVQDLYKEAKKLAEALRHIIDIAEEGNLKAILIFTLVTIVFLPLSFVSSVFGMSTTDVRDMDSTQTLFWAIALPVTVAVGGVSLLATYGGPSIQHQSHQFMELRDRIKLITSKRQRSEDEEQIRPVEDGKVSKP</sequence>
<dbReference type="PANTHER" id="PTHR46494:SF1">
    <property type="entry name" value="CORA FAMILY METAL ION TRANSPORTER (EUROFUNG)"/>
    <property type="match status" value="1"/>
</dbReference>
<reference evidence="7" key="1">
    <citation type="journal article" date="2020" name="Stud. Mycol.">
        <title>101 Dothideomycetes genomes: a test case for predicting lifestyles and emergence of pathogens.</title>
        <authorList>
            <person name="Haridas S."/>
            <person name="Albert R."/>
            <person name="Binder M."/>
            <person name="Bloem J."/>
            <person name="Labutti K."/>
            <person name="Salamov A."/>
            <person name="Andreopoulos B."/>
            <person name="Baker S."/>
            <person name="Barry K."/>
            <person name="Bills G."/>
            <person name="Bluhm B."/>
            <person name="Cannon C."/>
            <person name="Castanera R."/>
            <person name="Culley D."/>
            <person name="Daum C."/>
            <person name="Ezra D."/>
            <person name="Gonzalez J."/>
            <person name="Henrissat B."/>
            <person name="Kuo A."/>
            <person name="Liang C."/>
            <person name="Lipzen A."/>
            <person name="Lutzoni F."/>
            <person name="Magnuson J."/>
            <person name="Mondo S."/>
            <person name="Nolan M."/>
            <person name="Ohm R."/>
            <person name="Pangilinan J."/>
            <person name="Park H.-J."/>
            <person name="Ramirez L."/>
            <person name="Alfaro M."/>
            <person name="Sun H."/>
            <person name="Tritt A."/>
            <person name="Yoshinaga Y."/>
            <person name="Zwiers L.-H."/>
            <person name="Turgeon B."/>
            <person name="Goodwin S."/>
            <person name="Spatafora J."/>
            <person name="Crous P."/>
            <person name="Grigoriev I."/>
        </authorList>
    </citation>
    <scope>NUCLEOTIDE SEQUENCE</scope>
    <source>
        <strain evidence="7">CBS 119687</strain>
    </source>
</reference>
<evidence type="ECO:0000256" key="3">
    <source>
        <dbReference type="ARBA" id="ARBA00022989"/>
    </source>
</evidence>
<keyword evidence="4 6" id="KW-0472">Membrane</keyword>
<feature type="transmembrane region" description="Helical" evidence="6">
    <location>
        <begin position="636"/>
        <end position="660"/>
    </location>
</feature>
<dbReference type="GO" id="GO:0005886">
    <property type="term" value="C:plasma membrane"/>
    <property type="evidence" value="ECO:0007669"/>
    <property type="project" value="UniProtKB-SubCell"/>
</dbReference>
<dbReference type="EMBL" id="ML977500">
    <property type="protein sequence ID" value="KAF2133023.1"/>
    <property type="molecule type" value="Genomic_DNA"/>
</dbReference>
<dbReference type="Proteomes" id="UP000799771">
    <property type="component" value="Unassembled WGS sequence"/>
</dbReference>
<keyword evidence="3 6" id="KW-1133">Transmembrane helix</keyword>
<dbReference type="OrthoDB" id="5430750at2759"/>
<dbReference type="InterPro" id="IPR045863">
    <property type="entry name" value="CorA_TM1_TM2"/>
</dbReference>
<feature type="compositionally biased region" description="Low complexity" evidence="5">
    <location>
        <begin position="12"/>
        <end position="22"/>
    </location>
</feature>
<comment type="subcellular location">
    <subcellularLocation>
        <location evidence="1">Cell membrane</location>
        <topology evidence="1">Multi-pass membrane protein</topology>
    </subcellularLocation>
</comment>
<feature type="compositionally biased region" description="Acidic residues" evidence="5">
    <location>
        <begin position="135"/>
        <end position="233"/>
    </location>
</feature>
<dbReference type="GO" id="GO:0050897">
    <property type="term" value="F:cobalt ion binding"/>
    <property type="evidence" value="ECO:0007669"/>
    <property type="project" value="TreeGrafter"/>
</dbReference>
<feature type="compositionally biased region" description="Basic residues" evidence="5">
    <location>
        <begin position="1"/>
        <end position="11"/>
    </location>
</feature>
<evidence type="ECO:0008006" key="9">
    <source>
        <dbReference type="Google" id="ProtNLM"/>
    </source>
</evidence>
<keyword evidence="8" id="KW-1185">Reference proteome</keyword>